<reference evidence="13" key="1">
    <citation type="submission" date="2020-06" db="EMBL/GenBank/DDBJ databases">
        <authorList>
            <consortium name="Wellcome Sanger Institute Data Sharing"/>
        </authorList>
    </citation>
    <scope>NUCLEOTIDE SEQUENCE [LARGE SCALE GENOMIC DNA]</scope>
</reference>
<organism evidence="13 14">
    <name type="scientific">Gouania willdenowi</name>
    <name type="common">Blunt-snouted clingfish</name>
    <name type="synonym">Lepadogaster willdenowi</name>
    <dbReference type="NCBI Taxonomy" id="441366"/>
    <lineage>
        <taxon>Eukaryota</taxon>
        <taxon>Metazoa</taxon>
        <taxon>Chordata</taxon>
        <taxon>Craniata</taxon>
        <taxon>Vertebrata</taxon>
        <taxon>Euteleostomi</taxon>
        <taxon>Actinopterygii</taxon>
        <taxon>Neopterygii</taxon>
        <taxon>Teleostei</taxon>
        <taxon>Neoteleostei</taxon>
        <taxon>Acanthomorphata</taxon>
        <taxon>Ovalentaria</taxon>
        <taxon>Blenniimorphae</taxon>
        <taxon>Blenniiformes</taxon>
        <taxon>Gobiesocoidei</taxon>
        <taxon>Gobiesocidae</taxon>
        <taxon>Gobiesocinae</taxon>
        <taxon>Gouania</taxon>
    </lineage>
</organism>
<dbReference type="Ensembl" id="ENSGWIT00000050142.1">
    <property type="protein sequence ID" value="ENSGWIP00000046323.1"/>
    <property type="gene ID" value="ENSGWIG00000022892.1"/>
</dbReference>
<keyword evidence="9" id="KW-1133">Transmembrane helix</keyword>
<evidence type="ECO:0000256" key="3">
    <source>
        <dbReference type="ARBA" id="ARBA00022729"/>
    </source>
</evidence>
<dbReference type="Ensembl" id="ENSGWIT00000050144.1">
    <property type="protein sequence ID" value="ENSGWIP00000046325.1"/>
    <property type="gene ID" value="ENSGWIG00000022892.1"/>
</dbReference>
<keyword evidence="14" id="KW-1185">Reference proteome</keyword>
<keyword evidence="2" id="KW-1003">Cell membrane</keyword>
<evidence type="ECO:0000313" key="13">
    <source>
        <dbReference type="Ensembl" id="ENSGWIP00000046325.1"/>
    </source>
</evidence>
<evidence type="ECO:0000313" key="14">
    <source>
        <dbReference type="Proteomes" id="UP000694680"/>
    </source>
</evidence>
<evidence type="ECO:0000256" key="8">
    <source>
        <dbReference type="SAM" id="MobiDB-lite"/>
    </source>
</evidence>
<dbReference type="Proteomes" id="UP000694680">
    <property type="component" value="Chromosome 18"/>
</dbReference>
<evidence type="ECO:0000259" key="12">
    <source>
        <dbReference type="SMART" id="SM00409"/>
    </source>
</evidence>
<feature type="chain" id="PRO_5044680766" description="Ig-like domain-containing protein" evidence="10">
    <location>
        <begin position="22"/>
        <end position="322"/>
    </location>
</feature>
<keyword evidence="4" id="KW-0391">Immunity</keyword>
<dbReference type="SMART" id="SM00409">
    <property type="entry name" value="IG"/>
    <property type="match status" value="1"/>
</dbReference>
<dbReference type="Pfam" id="PF07686">
    <property type="entry name" value="V-set"/>
    <property type="match status" value="1"/>
</dbReference>
<evidence type="ECO:0000256" key="4">
    <source>
        <dbReference type="ARBA" id="ARBA00022859"/>
    </source>
</evidence>
<dbReference type="Ensembl" id="ENSGWIT00000050140.1">
    <property type="protein sequence ID" value="ENSGWIP00000046321.1"/>
    <property type="gene ID" value="ENSGWIG00000022892.1"/>
</dbReference>
<feature type="transmembrane region" description="Helical" evidence="9">
    <location>
        <begin position="238"/>
        <end position="265"/>
    </location>
</feature>
<dbReference type="InterPro" id="IPR013106">
    <property type="entry name" value="Ig_V-set"/>
</dbReference>
<dbReference type="InterPro" id="IPR052051">
    <property type="entry name" value="TCR_complex_component"/>
</dbReference>
<feature type="region of interest" description="Disordered" evidence="8">
    <location>
        <begin position="301"/>
        <end position="322"/>
    </location>
</feature>
<reference evidence="13" key="2">
    <citation type="submission" date="2025-05" db="UniProtKB">
        <authorList>
            <consortium name="Ensembl"/>
        </authorList>
    </citation>
    <scope>IDENTIFICATION</scope>
</reference>
<dbReference type="GO" id="GO:0005886">
    <property type="term" value="C:plasma membrane"/>
    <property type="evidence" value="ECO:0007669"/>
    <property type="project" value="UniProtKB-SubCell"/>
</dbReference>
<evidence type="ECO:0000256" key="6">
    <source>
        <dbReference type="ARBA" id="ARBA00023157"/>
    </source>
</evidence>
<evidence type="ECO:0000256" key="7">
    <source>
        <dbReference type="ARBA" id="ARBA00023180"/>
    </source>
</evidence>
<name>A0A8C5HJR4_GOUWI</name>
<protein>
    <recommendedName>
        <fullName evidence="15">Ig-like domain-containing protein</fullName>
    </recommendedName>
</protein>
<evidence type="ECO:0000256" key="5">
    <source>
        <dbReference type="ARBA" id="ARBA00023136"/>
    </source>
</evidence>
<evidence type="ECO:0000256" key="2">
    <source>
        <dbReference type="ARBA" id="ARBA00022475"/>
    </source>
</evidence>
<dbReference type="SUPFAM" id="SSF48726">
    <property type="entry name" value="Immunoglobulin"/>
    <property type="match status" value="1"/>
</dbReference>
<keyword evidence="5 9" id="KW-0472">Membrane</keyword>
<keyword evidence="7" id="KW-0325">Glycoprotein</keyword>
<proteinExistence type="predicted"/>
<dbReference type="GO" id="GO:0002376">
    <property type="term" value="P:immune system process"/>
    <property type="evidence" value="ECO:0007669"/>
    <property type="project" value="UniProtKB-KW"/>
</dbReference>
<keyword evidence="3 10" id="KW-0732">Signal</keyword>
<evidence type="ECO:0000256" key="1">
    <source>
        <dbReference type="ARBA" id="ARBA00004236"/>
    </source>
</evidence>
<keyword evidence="9" id="KW-0812">Transmembrane</keyword>
<dbReference type="InterPro" id="IPR003599">
    <property type="entry name" value="Ig_sub"/>
</dbReference>
<dbReference type="InterPro" id="IPR036179">
    <property type="entry name" value="Ig-like_dom_sf"/>
</dbReference>
<evidence type="ECO:0000256" key="9">
    <source>
        <dbReference type="SAM" id="Phobius"/>
    </source>
</evidence>
<dbReference type="SMART" id="SM00406">
    <property type="entry name" value="IGv"/>
    <property type="match status" value="1"/>
</dbReference>
<dbReference type="InterPro" id="IPR013783">
    <property type="entry name" value="Ig-like_fold"/>
</dbReference>
<evidence type="ECO:0000256" key="10">
    <source>
        <dbReference type="SAM" id="SignalP"/>
    </source>
</evidence>
<keyword evidence="6" id="KW-1015">Disulfide bond</keyword>
<feature type="domain" description="Immunoglobulin V-set" evidence="11">
    <location>
        <begin position="39"/>
        <end position="118"/>
    </location>
</feature>
<feature type="signal peptide" evidence="10">
    <location>
        <begin position="1"/>
        <end position="21"/>
    </location>
</feature>
<comment type="subcellular location">
    <subcellularLocation>
        <location evidence="1">Cell membrane</location>
    </subcellularLocation>
</comment>
<dbReference type="Gene3D" id="2.60.40.10">
    <property type="entry name" value="Immunoglobulins"/>
    <property type="match status" value="1"/>
</dbReference>
<evidence type="ECO:0000259" key="11">
    <source>
        <dbReference type="SMART" id="SM00406"/>
    </source>
</evidence>
<dbReference type="PANTHER" id="PTHR19433">
    <property type="entry name" value="T-CELL RECEPTOR ALPHA CHAIN V REGION-RELATED"/>
    <property type="match status" value="1"/>
</dbReference>
<sequence length="322" mass="36357">MTPLQLVFLLISLFLDKTAFSEQHTTVHQDKGFIIFDVGNNLTCFCSYKNANQYFWYKQTLDQRLELLATINKHSTTSHFYGDFKENPRFSLEINQSDILLKISPVQLSDTATYFCAHGDQGKVTFDKGIRVTVKGSTLDVKVSADGSASQSLNCTVFTGGCWDQLSVKESKIPHENRTPQCLKIPRSNHHTCLYDKMIKGKDHINAEFNFCVVASCGHELFRNTTVSHVQGGKDSNLLVNLLSGGLVFTTISILILAFILYTLIKKSRNQPTEFQPISSSSSSTNAEEILHYAAVNINQQRRTRRQRNTTNNECVYSRVKH</sequence>
<dbReference type="AlphaFoldDB" id="A0A8C5HJR4"/>
<evidence type="ECO:0008006" key="15">
    <source>
        <dbReference type="Google" id="ProtNLM"/>
    </source>
</evidence>
<feature type="domain" description="Immunoglobulin" evidence="12">
    <location>
        <begin position="31"/>
        <end position="135"/>
    </location>
</feature>
<accession>A0A8C5HJR4</accession>
<dbReference type="GO" id="GO:0009617">
    <property type="term" value="P:response to bacterium"/>
    <property type="evidence" value="ECO:0007669"/>
    <property type="project" value="TreeGrafter"/>
</dbReference>